<dbReference type="AlphaFoldDB" id="A0AAN6I8Q8"/>
<evidence type="ECO:0000313" key="7">
    <source>
        <dbReference type="Proteomes" id="UP001203852"/>
    </source>
</evidence>
<feature type="domain" description="4'-phosphopantetheinyl transferase N-terminal" evidence="5">
    <location>
        <begin position="39"/>
        <end position="137"/>
    </location>
</feature>
<evidence type="ECO:0000259" key="5">
    <source>
        <dbReference type="Pfam" id="PF22624"/>
    </source>
</evidence>
<dbReference type="InterPro" id="IPR055066">
    <property type="entry name" value="AASDHPPT_N"/>
</dbReference>
<gene>
    <name evidence="6" type="ORF">EDD36DRAFT_93534</name>
</gene>
<dbReference type="EMBL" id="MU404362">
    <property type="protein sequence ID" value="KAI1608797.1"/>
    <property type="molecule type" value="Genomic_DNA"/>
</dbReference>
<protein>
    <recommendedName>
        <fullName evidence="1">holo-[acyl-carrier-protein] synthase</fullName>
        <ecNumber evidence="1">2.7.8.7</ecNumber>
    </recommendedName>
</protein>
<feature type="domain" description="4'-phosphopantetheinyl transferase" evidence="4">
    <location>
        <begin position="184"/>
        <end position="297"/>
    </location>
</feature>
<keyword evidence="7" id="KW-1185">Reference proteome</keyword>
<evidence type="ECO:0000256" key="1">
    <source>
        <dbReference type="ARBA" id="ARBA00013172"/>
    </source>
</evidence>
<evidence type="ECO:0000256" key="2">
    <source>
        <dbReference type="ARBA" id="ARBA00022679"/>
    </source>
</evidence>
<accession>A0AAN6I8Q8</accession>
<dbReference type="SUPFAM" id="SSF56214">
    <property type="entry name" value="4'-phosphopantetheinyl transferase"/>
    <property type="match status" value="2"/>
</dbReference>
<proteinExistence type="predicted"/>
<evidence type="ECO:0000259" key="4">
    <source>
        <dbReference type="Pfam" id="PF01648"/>
    </source>
</evidence>
<evidence type="ECO:0000313" key="6">
    <source>
        <dbReference type="EMBL" id="KAI1608797.1"/>
    </source>
</evidence>
<name>A0AAN6I8Q8_9EURO</name>
<dbReference type="InterPro" id="IPR050559">
    <property type="entry name" value="P-Pant_transferase_sf"/>
</dbReference>
<dbReference type="GO" id="GO:0019878">
    <property type="term" value="P:lysine biosynthetic process via aminoadipic acid"/>
    <property type="evidence" value="ECO:0007669"/>
    <property type="project" value="TreeGrafter"/>
</dbReference>
<feature type="compositionally biased region" description="Basic and acidic residues" evidence="3">
    <location>
        <begin position="331"/>
        <end position="348"/>
    </location>
</feature>
<organism evidence="6 7">
    <name type="scientific">Exophiala viscosa</name>
    <dbReference type="NCBI Taxonomy" id="2486360"/>
    <lineage>
        <taxon>Eukaryota</taxon>
        <taxon>Fungi</taxon>
        <taxon>Dikarya</taxon>
        <taxon>Ascomycota</taxon>
        <taxon>Pezizomycotina</taxon>
        <taxon>Eurotiomycetes</taxon>
        <taxon>Chaetothyriomycetidae</taxon>
        <taxon>Chaetothyriales</taxon>
        <taxon>Herpotrichiellaceae</taxon>
        <taxon>Exophiala</taxon>
    </lineage>
</organism>
<dbReference type="GO" id="GO:0000287">
    <property type="term" value="F:magnesium ion binding"/>
    <property type="evidence" value="ECO:0007669"/>
    <property type="project" value="InterPro"/>
</dbReference>
<dbReference type="PANTHER" id="PTHR12215">
    <property type="entry name" value="PHOSPHOPANTETHEINE TRANSFERASE"/>
    <property type="match status" value="1"/>
</dbReference>
<dbReference type="Proteomes" id="UP001203852">
    <property type="component" value="Unassembled WGS sequence"/>
</dbReference>
<keyword evidence="2" id="KW-0808">Transferase</keyword>
<dbReference type="PANTHER" id="PTHR12215:SF10">
    <property type="entry name" value="L-AMINOADIPATE-SEMIALDEHYDE DEHYDROGENASE-PHOSPHOPANTETHEINYL TRANSFERASE"/>
    <property type="match status" value="1"/>
</dbReference>
<dbReference type="GO" id="GO:0005829">
    <property type="term" value="C:cytosol"/>
    <property type="evidence" value="ECO:0007669"/>
    <property type="project" value="TreeGrafter"/>
</dbReference>
<dbReference type="InterPro" id="IPR037143">
    <property type="entry name" value="4-PPantetheinyl_Trfase_dom_sf"/>
</dbReference>
<evidence type="ECO:0000256" key="3">
    <source>
        <dbReference type="SAM" id="MobiDB-lite"/>
    </source>
</evidence>
<comment type="caution">
    <text evidence="6">The sequence shown here is derived from an EMBL/GenBank/DDBJ whole genome shotgun (WGS) entry which is preliminary data.</text>
</comment>
<feature type="region of interest" description="Disordered" evidence="3">
    <location>
        <begin position="328"/>
        <end position="348"/>
    </location>
</feature>
<dbReference type="EC" id="2.7.8.7" evidence="1"/>
<dbReference type="InterPro" id="IPR008278">
    <property type="entry name" value="4-PPantetheinyl_Trfase_dom"/>
</dbReference>
<dbReference type="Gene3D" id="3.90.470.20">
    <property type="entry name" value="4'-phosphopantetheinyl transferase domain"/>
    <property type="match status" value="2"/>
</dbReference>
<dbReference type="GO" id="GO:0008897">
    <property type="term" value="F:holo-[acyl-carrier-protein] synthase activity"/>
    <property type="evidence" value="ECO:0007669"/>
    <property type="project" value="UniProtKB-EC"/>
</dbReference>
<reference evidence="6" key="1">
    <citation type="journal article" date="2022" name="bioRxiv">
        <title>Deciphering the potential niche of two novel black yeast fungi from a biological soil crust based on their genomes, phenotypes, and melanin regulation.</title>
        <authorList>
            <consortium name="DOE Joint Genome Institute"/>
            <person name="Carr E.C."/>
            <person name="Barton Q."/>
            <person name="Grambo S."/>
            <person name="Sullivan M."/>
            <person name="Renfro C.M."/>
            <person name="Kuo A."/>
            <person name="Pangilinan J."/>
            <person name="Lipzen A."/>
            <person name="Keymanesh K."/>
            <person name="Savage E."/>
            <person name="Barry K."/>
            <person name="Grigoriev I.V."/>
            <person name="Riekhof W.R."/>
            <person name="Harris S.S."/>
        </authorList>
    </citation>
    <scope>NUCLEOTIDE SEQUENCE</scope>
    <source>
        <strain evidence="6">JF 03-4F</strain>
    </source>
</reference>
<sequence>MSSQAPAESPSRERHATSITRYYIDTRPLVPPPSTPKSEITHPLLSTLQYADEEAITRFIRPADRFMSLASALLKYTFIHRRAKVAWSQIRISRTPHPHRRPYWEPPTIWTSPDPDSKGLEFNVSHQAGLVALIGSTTPTVQEPNPSTSISEITPISPTPLDHFEHHGLKHHHTPILPAGQVRLGVDIACTNEDKRTPTSKTQAEFEEWVDIFAEMFSDRERQDMRAAPIHVPVVEREYGEPFTDSDDSSVDERGAEARQIEQKLRRFYAYWALKEAYIKMVGEGLLADWLRELEFLHVVAPPMPKEAKVKRGPSTTGAVPNAQAHNHAHLHPDGYQHESEKWTPPDKAERGLTTLFRGNKVEDVDIELVAYDEDFILATATRGVQELEIEPQTRRWLRLDIERDIRPCAEGTCACLD</sequence>
<dbReference type="Pfam" id="PF01648">
    <property type="entry name" value="ACPS"/>
    <property type="match status" value="1"/>
</dbReference>
<dbReference type="Pfam" id="PF22624">
    <property type="entry name" value="AASDHPPT_N"/>
    <property type="match status" value="1"/>
</dbReference>